<feature type="region of interest" description="Disordered" evidence="1">
    <location>
        <begin position="1277"/>
        <end position="1332"/>
    </location>
</feature>
<feature type="compositionally biased region" description="Polar residues" evidence="1">
    <location>
        <begin position="114"/>
        <end position="128"/>
    </location>
</feature>
<comment type="caution">
    <text evidence="4">The sequence shown here is derived from an EMBL/GenBank/DDBJ whole genome shotgun (WGS) entry which is preliminary data.</text>
</comment>
<feature type="region of interest" description="Disordered" evidence="1">
    <location>
        <begin position="2415"/>
        <end position="2476"/>
    </location>
</feature>
<feature type="region of interest" description="Disordered" evidence="1">
    <location>
        <begin position="2290"/>
        <end position="2320"/>
    </location>
</feature>
<evidence type="ECO:0000259" key="2">
    <source>
        <dbReference type="Pfam" id="PF17892"/>
    </source>
</evidence>
<dbReference type="OrthoDB" id="5242130at2"/>
<feature type="domain" description="Cadherin-like" evidence="2">
    <location>
        <begin position="884"/>
        <end position="976"/>
    </location>
</feature>
<dbReference type="NCBIfam" id="NF012211">
    <property type="entry name" value="tand_rpt_95"/>
    <property type="match status" value="10"/>
</dbReference>
<sequence>MASENNNENDDLNGAVEQVITEDGASSSDSLTGNQNNQQSTAANTVATGTDAVAPLVAEEESQDNSNEDLNDSPTAEEGEENNVEAVNEEEGNNADNDTGSNVVDSELDESGTEEPNSTSAQSNTETQDVGGEEPQEGSPTSSVNNGNAEEPGVSSFSVSGGAQGANSEGGAFSDEAMDSHTFGVNVESERSIYSDELEHSDTTIDTMTFAVNVSPVNDAPTAVDKFFTMQEDGVITFTAEELLAGSADIDNDTLHIDAVTYTGMNGVLSENPDGSFSFAPNENFNGHVNLGFTVSDSEATVEASIELTIEGVNDIPVAGATSYQVDEDHVLTFTTEQLLANSSDVEGEVFVQSVTYPGFEGELVNNQDGTYSFTPNPNYYGELDFNVVIVDNEGATASTTANIQIVSINDPVIAVDDSELSASEPLIRLDSAPDHGTLEYLNDEYEWVEMVVGEEYPADTEVQFVPNVEDVQSATCDIQVGSFDNNTETPIFDGTASTSDWGVVDGNTAIFTKDGVTITTEVTSGELFAWNGAGNSMGAGIGDQSNNGLSNDDTLTVTIDGEDVNQITFQLDGLGSWFDESDPQATEVVITAYNSEGNVIDSQGGFRESGEYQDLYAFTTDQPVHHFELGTSGGGGTYVVQNMTVSRTLSEDLQLITIQPDGSETNSELTLDLNYNTADQAIDVTEELINIDDTITSTPIQVLEDGQLLLSVSDLLANDSDADGDLLTIIDVHTTDNSHGEVILTEDGQVLYIPDQNYSGEADFHYVVIDGNGSFDSATVTIDVIPQQDAPIVSSNLELVIDEDGSITLTQDDLLAHTIDLDGDDLTASNLLVGGNAQIIENEDGSFTITPDENFNGELAMSFDVTDGIDVVETGIDLTVNAVNDLTVVSGDVSASTDEDHSITITQAQLLANAADIDGDNLSALNLVAENADIVAHENGSFTITPHQDFNGMINVSYGIHDGTDTVASNLLLTVDPVNDAPVISADVRITIEEDGSYTVTQEELLQFATDVDNDDLTANIGEQGTETTATGTVVDAESGEPISGVRVELSDEFGNSTSTVTEMDGSYSVTGLVSGEGTVFITEEGCITSCFPVNEGETLNSGTIAISEVMDVTDMRIVVTWGDSSETRDLDNHLWLYNTETGDELDHIYYQDMSHQLGDGTVLQDVDDTSHYGPETISIPNYADANMHYSVHNYTARSWDVEGVDDVKVDVFVGDTLVTSFVPNLPEHLTGDHWHVFDIVGGVIVPAQFVASESQFAVPSQAEVSGHLDAIDISDVVNGSGDENHESENNNTEGSGSSEGEGGNSGSGESSISDISIPNGVITDNGDGTYTITPDENFNGEFSINYSVDDGNGAVVPAQVDVSVTAVNDLAIVQDHSFTLNEDGDLIITDEELLTGSFDVDGDELSVESVTYAGDDGSLISNNDGTHTFTPNEHFSGSLNLDFSVNDGTDSVNANIAITVDAVADAPNLVISDSEGQAINDGDEIRDSANVIELNLAAELVDQDLSESLVVTMGGAPEGSVIHYDGDAVINDQTYGLTSYADTNVTVTFQGEGAGYQNSAGYYIVEADGSISDVKLVYENASEQGSGGDLIPGTSSFSFDIEEGQSFNLFVVPNGFNHNNFGEMHNGEFAFRDEDGSPSTMDSIDPQLIFIDESGIETLIQSQNGDTIYHGGNSTNLNQDGVEHTRTTMNEQGELVYGIEDLYGGGDRDYDDFTFTIDLGEVNQSIYSGEIPVIGDDPIIIPTIILDQVIALELPEGYSDEFDLVIEATSTEESNQDTSTTTQTIHVDAIEYAPEVTPITAVIDEDNSITLTQADLLANATDINGDDLVATNLIVTNGQAEVTLNEDGSYTITPDADFNGAVGVSFDVSDGLHTVGTELQLSVTAINDAPVAPTLVISESEDEILLIDPNFILSQVSDVDSAELTLESISIRSPAQASITQNQEGMYQVIVPEHFNGPIDIAYAVSDGELTTEGTVNLTIIPVDDAPFQTGNAHLATNEDGAVTFNSADLIDLFGDVDSALTVSRVITAEGEEAEGTVIDNEDGTWTFTPTDDFAGTTGLQVVVTDGTTEASMDMNVYIRPVADGVAITTSFDGPLVFPEDSTGHFGINIEQLDTSEIMTSVMMTGYPIGFVVGDGEHSVTITEQGQSIDIGDWNLDDMTMTPPADFNGDFFVTVSVVSLDEVEDPANNPVTQELGSQPQDESSFVFDDDGYALLLSSDLLNSLEGTNTENSISGVSYSGDNGTLIDNDNGTWSFWTNPDYDGGINVDFTTSDGGNHQVTLIQNNVDEASTSSSLSEDIESQSVESQSENEADYTAAPGDTLNIDIPSDISNNDEVEHILVNGLPDGVEPVQGLSDGEGGYVVSDISQPITLAIDENFSGEVRVEMVGMTAMDDPIDGAVGFSLIDVDSSYEMQGTSADNNNAGVQGGDDLQNQDWTAADNTDIGVDVMDDSASFNSPTQDANTDDDLSILNDQ</sequence>
<feature type="compositionally biased region" description="Polar residues" evidence="1">
    <location>
        <begin position="2415"/>
        <end position="2426"/>
    </location>
</feature>
<keyword evidence="6" id="KW-1185">Reference proteome</keyword>
<reference evidence="6" key="3">
    <citation type="journal article" date="2019" name="Int. J. Syst. Evol. Microbiol.">
        <title>The Global Catalogue of Microorganisms (GCM) 10K type strain sequencing project: providing services to taxonomists for standard genome sequencing and annotation.</title>
        <authorList>
            <consortium name="The Broad Institute Genomics Platform"/>
            <consortium name="The Broad Institute Genome Sequencing Center for Infectious Disease"/>
            <person name="Wu L."/>
            <person name="Ma J."/>
        </authorList>
    </citation>
    <scope>NUCLEOTIDE SEQUENCE [LARGE SCALE GENOMIC DNA]</scope>
    <source>
        <strain evidence="6">NBRC 105001</strain>
    </source>
</reference>
<feature type="compositionally biased region" description="Polar residues" evidence="1">
    <location>
        <begin position="2433"/>
        <end position="2442"/>
    </location>
</feature>
<proteinExistence type="predicted"/>
<feature type="compositionally biased region" description="Low complexity" evidence="1">
    <location>
        <begin position="2290"/>
        <end position="2311"/>
    </location>
</feature>
<dbReference type="SUPFAM" id="SSF49464">
    <property type="entry name" value="Carboxypeptidase regulatory domain-like"/>
    <property type="match status" value="1"/>
</dbReference>
<feature type="domain" description="Cadherin-like" evidence="2">
    <location>
        <begin position="701"/>
        <end position="785"/>
    </location>
</feature>
<dbReference type="Gene3D" id="2.60.40.1120">
    <property type="entry name" value="Carboxypeptidase-like, regulatory domain"/>
    <property type="match status" value="1"/>
</dbReference>
<feature type="domain" description="Cadherin-like" evidence="2">
    <location>
        <begin position="1985"/>
        <end position="2076"/>
    </location>
</feature>
<evidence type="ECO:0000313" key="4">
    <source>
        <dbReference type="EMBL" id="PQJ87853.1"/>
    </source>
</evidence>
<dbReference type="Proteomes" id="UP001156660">
    <property type="component" value="Unassembled WGS sequence"/>
</dbReference>
<feature type="domain" description="Cadherin-like" evidence="2">
    <location>
        <begin position="313"/>
        <end position="406"/>
    </location>
</feature>
<name>A0A2S7X916_9GAMM</name>
<evidence type="ECO:0000313" key="6">
    <source>
        <dbReference type="Proteomes" id="UP001156660"/>
    </source>
</evidence>
<reference evidence="4 5" key="2">
    <citation type="submission" date="2016-12" db="EMBL/GenBank/DDBJ databases">
        <title>Diversity of luminous bacteria.</title>
        <authorList>
            <person name="Yoshizawa S."/>
            <person name="Kogure K."/>
        </authorList>
    </citation>
    <scope>NUCLEOTIDE SEQUENCE [LARGE SCALE GENOMIC DNA]</scope>
    <source>
        <strain evidence="4 5">NBRC 105001</strain>
    </source>
</reference>
<protein>
    <recommendedName>
        <fullName evidence="2">Cadherin-like domain-containing protein</fullName>
    </recommendedName>
</protein>
<evidence type="ECO:0000313" key="5">
    <source>
        <dbReference type="Proteomes" id="UP000239273"/>
    </source>
</evidence>
<feature type="compositionally biased region" description="Polar residues" evidence="1">
    <location>
        <begin position="24"/>
        <end position="33"/>
    </location>
</feature>
<feature type="domain" description="Cadherin-like" evidence="2">
    <location>
        <begin position="790"/>
        <end position="881"/>
    </location>
</feature>
<feature type="domain" description="Cadherin-like" evidence="2">
    <location>
        <begin position="1889"/>
        <end position="1982"/>
    </location>
</feature>
<feature type="compositionally biased region" description="Polar residues" evidence="1">
    <location>
        <begin position="138"/>
        <end position="148"/>
    </location>
</feature>
<feature type="region of interest" description="Disordered" evidence="1">
    <location>
        <begin position="1"/>
        <end position="177"/>
    </location>
</feature>
<dbReference type="Pfam" id="PF17892">
    <property type="entry name" value="Cadherin_5"/>
    <property type="match status" value="12"/>
</dbReference>
<dbReference type="InterPro" id="IPR041690">
    <property type="entry name" value="Cadherin_5"/>
</dbReference>
<feature type="domain" description="Cadherin-like" evidence="2">
    <location>
        <begin position="2216"/>
        <end position="2282"/>
    </location>
</feature>
<organism evidence="4 5">
    <name type="scientific">Aliivibrio sifiae</name>
    <dbReference type="NCBI Taxonomy" id="566293"/>
    <lineage>
        <taxon>Bacteria</taxon>
        <taxon>Pseudomonadati</taxon>
        <taxon>Pseudomonadota</taxon>
        <taxon>Gammaproteobacteria</taxon>
        <taxon>Vibrionales</taxon>
        <taxon>Vibrionaceae</taxon>
        <taxon>Aliivibrio</taxon>
    </lineage>
</organism>
<feature type="domain" description="Cadherin-like" evidence="2">
    <location>
        <begin position="1373"/>
        <end position="1462"/>
    </location>
</feature>
<feature type="domain" description="Cadherin-like" evidence="2">
    <location>
        <begin position="217"/>
        <end position="310"/>
    </location>
</feature>
<reference evidence="3" key="1">
    <citation type="journal article" date="2014" name="Int. J. Syst. Evol. Microbiol.">
        <title>Complete genome of a new Firmicutes species belonging to the dominant human colonic microbiota ('Ruminococcus bicirculans') reveals two chromosomes and a selective capacity to utilize plant glucans.</title>
        <authorList>
            <consortium name="NISC Comparative Sequencing Program"/>
            <person name="Wegmann U."/>
            <person name="Louis P."/>
            <person name="Goesmann A."/>
            <person name="Henrissat B."/>
            <person name="Duncan S.H."/>
            <person name="Flint H.J."/>
        </authorList>
    </citation>
    <scope>NUCLEOTIDE SEQUENCE</scope>
    <source>
        <strain evidence="3">NBRC 105001</strain>
    </source>
</reference>
<feature type="compositionally biased region" description="Low complexity" evidence="1">
    <location>
        <begin position="34"/>
        <end position="48"/>
    </location>
</feature>
<feature type="compositionally biased region" description="Acidic residues" evidence="1">
    <location>
        <begin position="58"/>
        <end position="93"/>
    </location>
</feature>
<feature type="compositionally biased region" description="Polar residues" evidence="1">
    <location>
        <begin position="2455"/>
        <end position="2464"/>
    </location>
</feature>
<feature type="compositionally biased region" description="Polar residues" evidence="1">
    <location>
        <begin position="155"/>
        <end position="167"/>
    </location>
</feature>
<dbReference type="RefSeq" id="WP_105064169.1">
    <property type="nucleotide sequence ID" value="NZ_BSOU01000001.1"/>
</dbReference>
<dbReference type="EMBL" id="BSOU01000001">
    <property type="protein sequence ID" value="GLR73492.1"/>
    <property type="molecule type" value="Genomic_DNA"/>
</dbReference>
<feature type="domain" description="Cadherin-like" evidence="2">
    <location>
        <begin position="1314"/>
        <end position="1367"/>
    </location>
</feature>
<feature type="domain" description="Cadherin-like" evidence="2">
    <location>
        <begin position="979"/>
        <end position="1041"/>
    </location>
</feature>
<accession>A0A2S7X916</accession>
<feature type="domain" description="Cadherin-like" evidence="2">
    <location>
        <begin position="1795"/>
        <end position="1885"/>
    </location>
</feature>
<reference evidence="3" key="4">
    <citation type="submission" date="2023-01" db="EMBL/GenBank/DDBJ databases">
        <title>Draft genome sequence of Aliivibrio sifiae strain NBRC 105001.</title>
        <authorList>
            <person name="Sun Q."/>
            <person name="Mori K."/>
        </authorList>
    </citation>
    <scope>NUCLEOTIDE SEQUENCE</scope>
    <source>
        <strain evidence="3">NBRC 105001</strain>
    </source>
</reference>
<dbReference type="Proteomes" id="UP000239273">
    <property type="component" value="Unassembled WGS sequence"/>
</dbReference>
<dbReference type="InterPro" id="IPR008969">
    <property type="entry name" value="CarboxyPept-like_regulatory"/>
</dbReference>
<feature type="compositionally biased region" description="Gly residues" evidence="1">
    <location>
        <begin position="1299"/>
        <end position="1308"/>
    </location>
</feature>
<gene>
    <name evidence="4" type="ORF">BTO23_17380</name>
    <name evidence="3" type="ORF">GCM10007855_03650</name>
</gene>
<dbReference type="EMBL" id="MSCP01000002">
    <property type="protein sequence ID" value="PQJ87853.1"/>
    <property type="molecule type" value="Genomic_DNA"/>
</dbReference>
<evidence type="ECO:0000256" key="1">
    <source>
        <dbReference type="SAM" id="MobiDB-lite"/>
    </source>
</evidence>
<dbReference type="Gene3D" id="2.60.40.2810">
    <property type="match status" value="1"/>
</dbReference>
<evidence type="ECO:0000313" key="3">
    <source>
        <dbReference type="EMBL" id="GLR73492.1"/>
    </source>
</evidence>